<dbReference type="EMBL" id="SRLO01001187">
    <property type="protein sequence ID" value="TNN40466.1"/>
    <property type="molecule type" value="Genomic_DNA"/>
</dbReference>
<feature type="compositionally biased region" description="Basic and acidic residues" evidence="1">
    <location>
        <begin position="118"/>
        <end position="145"/>
    </location>
</feature>
<organism evidence="2 3">
    <name type="scientific">Liparis tanakae</name>
    <name type="common">Tanaka's snailfish</name>
    <dbReference type="NCBI Taxonomy" id="230148"/>
    <lineage>
        <taxon>Eukaryota</taxon>
        <taxon>Metazoa</taxon>
        <taxon>Chordata</taxon>
        <taxon>Craniata</taxon>
        <taxon>Vertebrata</taxon>
        <taxon>Euteleostomi</taxon>
        <taxon>Actinopterygii</taxon>
        <taxon>Neopterygii</taxon>
        <taxon>Teleostei</taxon>
        <taxon>Neoteleostei</taxon>
        <taxon>Acanthomorphata</taxon>
        <taxon>Eupercaria</taxon>
        <taxon>Perciformes</taxon>
        <taxon>Cottioidei</taxon>
        <taxon>Cottales</taxon>
        <taxon>Liparidae</taxon>
        <taxon>Liparis</taxon>
    </lineage>
</organism>
<reference evidence="2 3" key="1">
    <citation type="submission" date="2019-03" db="EMBL/GenBank/DDBJ databases">
        <title>First draft genome of Liparis tanakae, snailfish: a comprehensive survey of snailfish specific genes.</title>
        <authorList>
            <person name="Kim W."/>
            <person name="Song I."/>
            <person name="Jeong J.-H."/>
            <person name="Kim D."/>
            <person name="Kim S."/>
            <person name="Ryu S."/>
            <person name="Song J.Y."/>
            <person name="Lee S.K."/>
        </authorList>
    </citation>
    <scope>NUCLEOTIDE SEQUENCE [LARGE SCALE GENOMIC DNA]</scope>
    <source>
        <tissue evidence="2">Muscle</tissue>
    </source>
</reference>
<proteinExistence type="predicted"/>
<dbReference type="AlphaFoldDB" id="A0A4Z2FGZ1"/>
<accession>A0A4Z2FGZ1</accession>
<gene>
    <name evidence="2" type="ORF">EYF80_049366</name>
</gene>
<evidence type="ECO:0000313" key="2">
    <source>
        <dbReference type="EMBL" id="TNN40466.1"/>
    </source>
</evidence>
<comment type="caution">
    <text evidence="2">The sequence shown here is derived from an EMBL/GenBank/DDBJ whole genome shotgun (WGS) entry which is preliminary data.</text>
</comment>
<dbReference type="Proteomes" id="UP000314294">
    <property type="component" value="Unassembled WGS sequence"/>
</dbReference>
<sequence length="151" mass="16875">MDEPYRVTDFRRNNRGRISIRCVIDLHLVLRVQEAKTRYSLPFSALTGRVSPDEPIKRKTLTFWELCFLDKSSKKIESLNTNGVETHLTVDDSPGSGDFVVAADPVVDGLGRLGQVDLPERHADGSGSAPDRRVTLTSENQREARQLVAAR</sequence>
<keyword evidence="3" id="KW-1185">Reference proteome</keyword>
<name>A0A4Z2FGZ1_9TELE</name>
<feature type="region of interest" description="Disordered" evidence="1">
    <location>
        <begin position="115"/>
        <end position="151"/>
    </location>
</feature>
<evidence type="ECO:0000256" key="1">
    <source>
        <dbReference type="SAM" id="MobiDB-lite"/>
    </source>
</evidence>
<evidence type="ECO:0000313" key="3">
    <source>
        <dbReference type="Proteomes" id="UP000314294"/>
    </source>
</evidence>
<protein>
    <submittedName>
        <fullName evidence="2">Uncharacterized protein</fullName>
    </submittedName>
</protein>